<feature type="chain" id="PRO_5024858127" description="Lipoprotein" evidence="1">
    <location>
        <begin position="22"/>
        <end position="135"/>
    </location>
</feature>
<dbReference type="PROSITE" id="PS51257">
    <property type="entry name" value="PROKAR_LIPOPROTEIN"/>
    <property type="match status" value="1"/>
</dbReference>
<feature type="signal peptide" evidence="1">
    <location>
        <begin position="1"/>
        <end position="21"/>
    </location>
</feature>
<proteinExistence type="predicted"/>
<evidence type="ECO:0000313" key="3">
    <source>
        <dbReference type="Proteomes" id="UP000324106"/>
    </source>
</evidence>
<sequence>MKRLVMSVLVMGSLVVSCTSAEEEAREHAVKACAAYDAYGEKRDDSDTEAPEEIQARAAAARFDDEAALAASKDMRWDQLSDAMTGMQEVVVQAAIASDEARGDAERAAAMKKMEQLDHGAVALKAHQECEKVTG</sequence>
<evidence type="ECO:0000313" key="2">
    <source>
        <dbReference type="EMBL" id="QES24317.1"/>
    </source>
</evidence>
<evidence type="ECO:0000256" key="1">
    <source>
        <dbReference type="SAM" id="SignalP"/>
    </source>
</evidence>
<keyword evidence="1" id="KW-0732">Signal</keyword>
<name>A0A5P2B2R7_STRVZ</name>
<accession>A0A5P2B2R7</accession>
<dbReference type="AlphaFoldDB" id="A0A5P2B2R7"/>
<evidence type="ECO:0008006" key="4">
    <source>
        <dbReference type="Google" id="ProtNLM"/>
    </source>
</evidence>
<reference evidence="2 3" key="1">
    <citation type="submission" date="2018-05" db="EMBL/GenBank/DDBJ databases">
        <title>Streptomyces venezuelae.</title>
        <authorList>
            <person name="Kim W."/>
            <person name="Lee N."/>
            <person name="Cho B.-K."/>
        </authorList>
    </citation>
    <scope>NUCLEOTIDE SEQUENCE [LARGE SCALE GENOMIC DNA]</scope>
    <source>
        <strain evidence="2 3">ATCC 15068</strain>
    </source>
</reference>
<protein>
    <recommendedName>
        <fullName evidence="4">Lipoprotein</fullName>
    </recommendedName>
</protein>
<dbReference type="RefSeq" id="WP_150273936.1">
    <property type="nucleotide sequence ID" value="NZ_CP029194.1"/>
</dbReference>
<dbReference type="EMBL" id="CP029194">
    <property type="protein sequence ID" value="QES24317.1"/>
    <property type="molecule type" value="Genomic_DNA"/>
</dbReference>
<gene>
    <name evidence="2" type="ORF">DEJ46_38920</name>
</gene>
<organism evidence="2 3">
    <name type="scientific">Streptomyces venezuelae</name>
    <dbReference type="NCBI Taxonomy" id="54571"/>
    <lineage>
        <taxon>Bacteria</taxon>
        <taxon>Bacillati</taxon>
        <taxon>Actinomycetota</taxon>
        <taxon>Actinomycetes</taxon>
        <taxon>Kitasatosporales</taxon>
        <taxon>Streptomycetaceae</taxon>
        <taxon>Streptomyces</taxon>
    </lineage>
</organism>
<dbReference type="Proteomes" id="UP000324106">
    <property type="component" value="Chromosome"/>
</dbReference>